<comment type="similarity">
    <text evidence="1">Belongs to the esterase D family.</text>
</comment>
<dbReference type="Pfam" id="PF00756">
    <property type="entry name" value="Esterase"/>
    <property type="match status" value="1"/>
</dbReference>
<dbReference type="Proteomes" id="UP000234503">
    <property type="component" value="Unassembled WGS sequence"/>
</dbReference>
<dbReference type="PANTHER" id="PTHR40841">
    <property type="entry name" value="SIDEROPHORE TRIACETYLFUSARININE C ESTERASE"/>
    <property type="match status" value="1"/>
</dbReference>
<sequence>MRALFLLLGLCLSTSALAGEAYTLPDSQVETLASGAGDYQIMTYVPPGKPPAEGWPVIYLLDGNAAFPLAAGMMSADSCARCVMQPGVIVAVGYPGASRRDVDYRPATAQVALESNPAGGTYPPGAPGNAQAFYHFLETRLKPHIAAQWPINPHQQALFGHSYGGLFAVYAALTHPQAFQHIYAASPSVWWNNRYLETLAAQTLTQPAPVWPEKVRLTVGEFEQSLQQSEMALPEKQRAQLAKHRAQRAMVDGVRQLSWTLQRAPGGNAHVSFMLYPGQSHQTVMPPALQDALLDHFGR</sequence>
<evidence type="ECO:0000256" key="2">
    <source>
        <dbReference type="ARBA" id="ARBA00022801"/>
    </source>
</evidence>
<dbReference type="InterPro" id="IPR029058">
    <property type="entry name" value="AB_hydrolase_fold"/>
</dbReference>
<evidence type="ECO:0000313" key="5">
    <source>
        <dbReference type="Proteomes" id="UP000234503"/>
    </source>
</evidence>
<dbReference type="OrthoDB" id="9784036at2"/>
<dbReference type="Gene3D" id="3.40.50.1820">
    <property type="entry name" value="alpha/beta hydrolase"/>
    <property type="match status" value="1"/>
</dbReference>
<evidence type="ECO:0000256" key="3">
    <source>
        <dbReference type="SAM" id="SignalP"/>
    </source>
</evidence>
<dbReference type="RefSeq" id="WP_101823709.1">
    <property type="nucleotide sequence ID" value="NZ_PJZH01000004.1"/>
</dbReference>
<dbReference type="GO" id="GO:0016788">
    <property type="term" value="F:hydrolase activity, acting on ester bonds"/>
    <property type="evidence" value="ECO:0007669"/>
    <property type="project" value="TreeGrafter"/>
</dbReference>
<feature type="signal peptide" evidence="3">
    <location>
        <begin position="1"/>
        <end position="18"/>
    </location>
</feature>
<name>A0A2N5E7X6_9GAMM</name>
<organism evidence="4 5">
    <name type="scientific">Chimaeribacter coloradensis</name>
    <dbReference type="NCBI Taxonomy" id="2060068"/>
    <lineage>
        <taxon>Bacteria</taxon>
        <taxon>Pseudomonadati</taxon>
        <taxon>Pseudomonadota</taxon>
        <taxon>Gammaproteobacteria</taxon>
        <taxon>Enterobacterales</taxon>
        <taxon>Yersiniaceae</taxon>
        <taxon>Chimaeribacter</taxon>
    </lineage>
</organism>
<accession>A0A2N5E7X6</accession>
<dbReference type="AlphaFoldDB" id="A0A2N5E7X6"/>
<dbReference type="EMBL" id="PJZH01000004">
    <property type="protein sequence ID" value="PLR37582.1"/>
    <property type="molecule type" value="Genomic_DNA"/>
</dbReference>
<keyword evidence="2" id="KW-0378">Hydrolase</keyword>
<feature type="chain" id="PRO_5014852999" evidence="3">
    <location>
        <begin position="19"/>
        <end position="299"/>
    </location>
</feature>
<keyword evidence="5" id="KW-1185">Reference proteome</keyword>
<evidence type="ECO:0000256" key="1">
    <source>
        <dbReference type="ARBA" id="ARBA00005622"/>
    </source>
</evidence>
<reference evidence="4 5" key="1">
    <citation type="submission" date="2017-12" db="EMBL/GenBank/DDBJ databases">
        <title>Characterization of six clinical isolates of Enterochimera gen. nov., a novel genus of the Yersiniaciae family and the three species Enterochimera arupensis sp. nov., Enterochimera coloradensis sp. nov, and Enterochimera californica sp. nov.</title>
        <authorList>
            <person name="Rossi A."/>
            <person name="Fisher M."/>
        </authorList>
    </citation>
    <scope>NUCLEOTIDE SEQUENCE [LARGE SCALE GENOMIC DNA]</scope>
    <source>
        <strain evidence="5">2016-Iso4</strain>
    </source>
</reference>
<dbReference type="SUPFAM" id="SSF53474">
    <property type="entry name" value="alpha/beta-Hydrolases"/>
    <property type="match status" value="1"/>
</dbReference>
<proteinExistence type="inferred from homology"/>
<comment type="caution">
    <text evidence="4">The sequence shown here is derived from an EMBL/GenBank/DDBJ whole genome shotgun (WGS) entry which is preliminary data.</text>
</comment>
<dbReference type="InterPro" id="IPR000801">
    <property type="entry name" value="Esterase-like"/>
</dbReference>
<protein>
    <submittedName>
        <fullName evidence="4">Esterase</fullName>
    </submittedName>
</protein>
<dbReference type="InterPro" id="IPR052558">
    <property type="entry name" value="Siderophore_Hydrolase_D"/>
</dbReference>
<keyword evidence="3" id="KW-0732">Signal</keyword>
<dbReference type="PANTHER" id="PTHR40841:SF2">
    <property type="entry name" value="SIDEROPHORE-DEGRADING ESTERASE (EUROFUNG)"/>
    <property type="match status" value="1"/>
</dbReference>
<evidence type="ECO:0000313" key="4">
    <source>
        <dbReference type="EMBL" id="PLR37582.1"/>
    </source>
</evidence>
<gene>
    <name evidence="4" type="ORF">CYR32_07155</name>
</gene>